<comment type="similarity">
    <text evidence="1 4">Belongs to the pseudouridine synthase TruD family.</text>
</comment>
<dbReference type="InterPro" id="IPR020103">
    <property type="entry name" value="PsdUridine_synth_cat_dom_sf"/>
</dbReference>
<keyword evidence="7" id="KW-1185">Reference proteome</keyword>
<evidence type="ECO:0000256" key="2">
    <source>
        <dbReference type="ARBA" id="ARBA00022694"/>
    </source>
</evidence>
<dbReference type="EC" id="5.4.99.27" evidence="4"/>
<protein>
    <recommendedName>
        <fullName evidence="4">tRNA pseudouridine synthase D</fullName>
        <ecNumber evidence="4">5.4.99.27</ecNumber>
    </recommendedName>
    <alternativeName>
        <fullName evidence="4">tRNA pseudouridine(13) synthase</fullName>
    </alternativeName>
    <alternativeName>
        <fullName evidence="4">tRNA pseudouridylate synthase D</fullName>
    </alternativeName>
    <alternativeName>
        <fullName evidence="4">tRNA-uridine isomerase D</fullName>
    </alternativeName>
</protein>
<evidence type="ECO:0000259" key="5">
    <source>
        <dbReference type="PROSITE" id="PS50984"/>
    </source>
</evidence>
<comment type="catalytic activity">
    <reaction evidence="4">
        <text>uridine(13) in tRNA = pseudouridine(13) in tRNA</text>
        <dbReference type="Rhea" id="RHEA:42540"/>
        <dbReference type="Rhea" id="RHEA-COMP:10105"/>
        <dbReference type="Rhea" id="RHEA-COMP:10106"/>
        <dbReference type="ChEBI" id="CHEBI:65314"/>
        <dbReference type="ChEBI" id="CHEBI:65315"/>
        <dbReference type="EC" id="5.4.99.27"/>
    </reaction>
</comment>
<evidence type="ECO:0000313" key="7">
    <source>
        <dbReference type="Proteomes" id="UP000199626"/>
    </source>
</evidence>
<feature type="domain" description="TRUD" evidence="5">
    <location>
        <begin position="145"/>
        <end position="293"/>
    </location>
</feature>
<evidence type="ECO:0000256" key="4">
    <source>
        <dbReference type="HAMAP-Rule" id="MF_01082"/>
    </source>
</evidence>
<dbReference type="Proteomes" id="UP000199626">
    <property type="component" value="Unassembled WGS sequence"/>
</dbReference>
<dbReference type="GO" id="GO:0160150">
    <property type="term" value="F:tRNA pseudouridine(13) synthase activity"/>
    <property type="evidence" value="ECO:0007669"/>
    <property type="project" value="UniProtKB-EC"/>
</dbReference>
<keyword evidence="2 4" id="KW-0819">tRNA processing</keyword>
<gene>
    <name evidence="4" type="primary">truD</name>
    <name evidence="6" type="ORF">SAMN02927930_00260</name>
</gene>
<name>A0A1G6ABN0_9GAMM</name>
<accession>A0A1G6ABN0</accession>
<dbReference type="PROSITE" id="PS50984">
    <property type="entry name" value="TRUD"/>
    <property type="match status" value="1"/>
</dbReference>
<dbReference type="GO" id="GO:0003723">
    <property type="term" value="F:RNA binding"/>
    <property type="evidence" value="ECO:0007669"/>
    <property type="project" value="InterPro"/>
</dbReference>
<dbReference type="InterPro" id="IPR011760">
    <property type="entry name" value="PsdUridine_synth_TruD_insert"/>
</dbReference>
<dbReference type="GO" id="GO:0031119">
    <property type="term" value="P:tRNA pseudouridine synthesis"/>
    <property type="evidence" value="ECO:0007669"/>
    <property type="project" value="UniProtKB-UniRule"/>
</dbReference>
<dbReference type="EMBL" id="FMXN01000001">
    <property type="protein sequence ID" value="SDB05812.1"/>
    <property type="molecule type" value="Genomic_DNA"/>
</dbReference>
<dbReference type="InterPro" id="IPR042214">
    <property type="entry name" value="TruD_catalytic"/>
</dbReference>
<reference evidence="7" key="1">
    <citation type="submission" date="2016-10" db="EMBL/GenBank/DDBJ databases">
        <authorList>
            <person name="Varghese N."/>
            <person name="Submissions S."/>
        </authorList>
    </citation>
    <scope>NUCLEOTIDE SEQUENCE [LARGE SCALE GENOMIC DNA]</scope>
    <source>
        <strain evidence="7">CGMCC 1.10824</strain>
    </source>
</reference>
<dbReference type="STRING" id="1159017.SAMN02927930_00260"/>
<evidence type="ECO:0000256" key="3">
    <source>
        <dbReference type="ARBA" id="ARBA00023235"/>
    </source>
</evidence>
<organism evidence="6 7">
    <name type="scientific">Pseudidiomarina indica</name>
    <dbReference type="NCBI Taxonomy" id="1159017"/>
    <lineage>
        <taxon>Bacteria</taxon>
        <taxon>Pseudomonadati</taxon>
        <taxon>Pseudomonadota</taxon>
        <taxon>Gammaproteobacteria</taxon>
        <taxon>Alteromonadales</taxon>
        <taxon>Idiomarinaceae</taxon>
        <taxon>Pseudidiomarina</taxon>
    </lineage>
</organism>
<dbReference type="InterPro" id="IPR050170">
    <property type="entry name" value="TruD_pseudoU_synthase"/>
</dbReference>
<dbReference type="Gene3D" id="3.30.2340.10">
    <property type="entry name" value="TruD, insertion domain"/>
    <property type="match status" value="1"/>
</dbReference>
<proteinExistence type="inferred from homology"/>
<evidence type="ECO:0000313" key="6">
    <source>
        <dbReference type="EMBL" id="SDB05812.1"/>
    </source>
</evidence>
<sequence>MWQGEFKASPADFKVTEELELPVADPALQQGEHQWLWVKKVGANTTFVAAQLAKFAGVHERDVSYSGLKDRHAETYQWFSVQLPGKPLLAWHELQHDEFQVMQAVIQPRKLKRGTHRANHFVIVIRAISDSEAFQQRWEQVVAGGVPNYFGEQRFGRDQQNVVMAQRWFAGLLKRRLNRNQISMYLSAARSWLFNEIVSERIAQQRLTPELGDAMMLKGSQSYFIVEQLDDTLFKRYEQGDIMLTAALPGEGAWPTQAAIAELEQAACAKAPELYQGVVKQRVEHARRPLLLSLTQPQLRWLTENSVELAFTLPRGSFATSVLRELMDESRQGN</sequence>
<dbReference type="PANTHER" id="PTHR47811">
    <property type="entry name" value="TRNA PSEUDOURIDINE SYNTHASE D"/>
    <property type="match status" value="1"/>
</dbReference>
<dbReference type="Gene3D" id="3.30.2350.20">
    <property type="entry name" value="TruD, catalytic domain"/>
    <property type="match status" value="1"/>
</dbReference>
<dbReference type="AlphaFoldDB" id="A0A1G6ABN0"/>
<dbReference type="InterPro" id="IPR001656">
    <property type="entry name" value="PsdUridine_synth_TruD"/>
</dbReference>
<dbReference type="GO" id="GO:0005829">
    <property type="term" value="C:cytosol"/>
    <property type="evidence" value="ECO:0007669"/>
    <property type="project" value="TreeGrafter"/>
</dbReference>
<dbReference type="InterPro" id="IPR043165">
    <property type="entry name" value="TruD_insert_sf"/>
</dbReference>
<feature type="active site" description="Nucleophile" evidence="4">
    <location>
        <position position="70"/>
    </location>
</feature>
<dbReference type="Pfam" id="PF01142">
    <property type="entry name" value="TruD"/>
    <property type="match status" value="2"/>
</dbReference>
<dbReference type="PANTHER" id="PTHR47811:SF1">
    <property type="entry name" value="TRNA PSEUDOURIDINE SYNTHASE D"/>
    <property type="match status" value="1"/>
</dbReference>
<comment type="function">
    <text evidence="4">Responsible for synthesis of pseudouridine from uracil-13 in transfer RNAs.</text>
</comment>
<dbReference type="SUPFAM" id="SSF55120">
    <property type="entry name" value="Pseudouridine synthase"/>
    <property type="match status" value="1"/>
</dbReference>
<keyword evidence="3 4" id="KW-0413">Isomerase</keyword>
<dbReference type="HAMAP" id="MF_01082">
    <property type="entry name" value="TruD"/>
    <property type="match status" value="1"/>
</dbReference>
<evidence type="ECO:0000256" key="1">
    <source>
        <dbReference type="ARBA" id="ARBA00007953"/>
    </source>
</evidence>